<feature type="region of interest" description="Disordered" evidence="5">
    <location>
        <begin position="294"/>
        <end position="317"/>
    </location>
</feature>
<keyword evidence="8" id="KW-1185">Reference proteome</keyword>
<dbReference type="SUPFAM" id="SSF46785">
    <property type="entry name" value="Winged helix' DNA-binding domain"/>
    <property type="match status" value="1"/>
</dbReference>
<dbReference type="Pfam" id="PF00126">
    <property type="entry name" value="HTH_1"/>
    <property type="match status" value="1"/>
</dbReference>
<keyword evidence="3" id="KW-0238">DNA-binding</keyword>
<comment type="caution">
    <text evidence="7">The sequence shown here is derived from an EMBL/GenBank/DDBJ whole genome shotgun (WGS) entry which is preliminary data.</text>
</comment>
<reference evidence="8" key="1">
    <citation type="journal article" date="2019" name="Int. J. Syst. Evol. Microbiol.">
        <title>The Global Catalogue of Microorganisms (GCM) 10K type strain sequencing project: providing services to taxonomists for standard genome sequencing and annotation.</title>
        <authorList>
            <consortium name="The Broad Institute Genomics Platform"/>
            <consortium name="The Broad Institute Genome Sequencing Center for Infectious Disease"/>
            <person name="Wu L."/>
            <person name="Ma J."/>
        </authorList>
    </citation>
    <scope>NUCLEOTIDE SEQUENCE [LARGE SCALE GENOMIC DNA]</scope>
    <source>
        <strain evidence="8">JCM 17666</strain>
    </source>
</reference>
<evidence type="ECO:0000313" key="8">
    <source>
        <dbReference type="Proteomes" id="UP001501671"/>
    </source>
</evidence>
<dbReference type="InterPro" id="IPR036390">
    <property type="entry name" value="WH_DNA-bd_sf"/>
</dbReference>
<dbReference type="Gene3D" id="1.10.10.10">
    <property type="entry name" value="Winged helix-like DNA-binding domain superfamily/Winged helix DNA-binding domain"/>
    <property type="match status" value="1"/>
</dbReference>
<evidence type="ECO:0000256" key="3">
    <source>
        <dbReference type="ARBA" id="ARBA00023125"/>
    </source>
</evidence>
<name>A0ABP8H1I7_9BURK</name>
<keyword evidence="4" id="KW-0804">Transcription</keyword>
<evidence type="ECO:0000313" key="7">
    <source>
        <dbReference type="EMBL" id="GAA4333083.1"/>
    </source>
</evidence>
<dbReference type="SUPFAM" id="SSF53850">
    <property type="entry name" value="Periplasmic binding protein-like II"/>
    <property type="match status" value="1"/>
</dbReference>
<dbReference type="PRINTS" id="PR00039">
    <property type="entry name" value="HTHLYSR"/>
</dbReference>
<sequence length="317" mass="34507">MSSHLPPLNAVRAFLAAARRQSFTLAAQDLHVTHGAISRQVKSLEDYLGVALFERRVRQVLLTAAGHQFLAEAGPALDQLAAAARLVMARASGRAVRINVRPSFAVRWLIPRLSDFVAQYPGIDPQIVTSTAPPDADDTPFDIAIRRGLDGWPASLAVHPFLEDQGLLVGAPHLMRDVGAPEALASLALLLSKTRKTDWDDWKKHAGIVRLRPRRQIFFDHLHFVLQAAVDGLGFTIAPVSLLSNDLATGRLACALPGLRLPLRRYYYGLAPSASRETQLFVRWLDGHARPGIRSSPDIPSAPHAPPLPASDTASAR</sequence>
<evidence type="ECO:0000256" key="2">
    <source>
        <dbReference type="ARBA" id="ARBA00023015"/>
    </source>
</evidence>
<dbReference type="EMBL" id="BAABFO010000010">
    <property type="protein sequence ID" value="GAA4333083.1"/>
    <property type="molecule type" value="Genomic_DNA"/>
</dbReference>
<dbReference type="Pfam" id="PF03466">
    <property type="entry name" value="LysR_substrate"/>
    <property type="match status" value="1"/>
</dbReference>
<protein>
    <submittedName>
        <fullName evidence="7">Transcriptional regulator GcvA</fullName>
    </submittedName>
</protein>
<dbReference type="InterPro" id="IPR005119">
    <property type="entry name" value="LysR_subst-bd"/>
</dbReference>
<keyword evidence="2" id="KW-0805">Transcription regulation</keyword>
<dbReference type="RefSeq" id="WP_345249651.1">
    <property type="nucleotide sequence ID" value="NZ_BAABFO010000010.1"/>
</dbReference>
<proteinExistence type="inferred from homology"/>
<dbReference type="InterPro" id="IPR058163">
    <property type="entry name" value="LysR-type_TF_proteobact-type"/>
</dbReference>
<evidence type="ECO:0000256" key="1">
    <source>
        <dbReference type="ARBA" id="ARBA00009437"/>
    </source>
</evidence>
<evidence type="ECO:0000256" key="4">
    <source>
        <dbReference type="ARBA" id="ARBA00023163"/>
    </source>
</evidence>
<organism evidence="7 8">
    <name type="scientific">Pigmentiphaga soli</name>
    <dbReference type="NCBI Taxonomy" id="1007095"/>
    <lineage>
        <taxon>Bacteria</taxon>
        <taxon>Pseudomonadati</taxon>
        <taxon>Pseudomonadota</taxon>
        <taxon>Betaproteobacteria</taxon>
        <taxon>Burkholderiales</taxon>
        <taxon>Alcaligenaceae</taxon>
        <taxon>Pigmentiphaga</taxon>
    </lineage>
</organism>
<comment type="similarity">
    <text evidence="1">Belongs to the LysR transcriptional regulatory family.</text>
</comment>
<gene>
    <name evidence="7" type="ORF">GCM10023144_23900</name>
</gene>
<feature type="domain" description="HTH lysR-type" evidence="6">
    <location>
        <begin position="6"/>
        <end position="63"/>
    </location>
</feature>
<dbReference type="Proteomes" id="UP001501671">
    <property type="component" value="Unassembled WGS sequence"/>
</dbReference>
<dbReference type="InterPro" id="IPR000847">
    <property type="entry name" value="LysR_HTH_N"/>
</dbReference>
<dbReference type="PANTHER" id="PTHR30537:SF74">
    <property type="entry name" value="HTH-TYPE TRANSCRIPTIONAL REGULATOR TRPI"/>
    <property type="match status" value="1"/>
</dbReference>
<dbReference type="PROSITE" id="PS50931">
    <property type="entry name" value="HTH_LYSR"/>
    <property type="match status" value="1"/>
</dbReference>
<dbReference type="PANTHER" id="PTHR30537">
    <property type="entry name" value="HTH-TYPE TRANSCRIPTIONAL REGULATOR"/>
    <property type="match status" value="1"/>
</dbReference>
<evidence type="ECO:0000259" key="6">
    <source>
        <dbReference type="PROSITE" id="PS50931"/>
    </source>
</evidence>
<dbReference type="Gene3D" id="3.40.190.10">
    <property type="entry name" value="Periplasmic binding protein-like II"/>
    <property type="match status" value="2"/>
</dbReference>
<evidence type="ECO:0000256" key="5">
    <source>
        <dbReference type="SAM" id="MobiDB-lite"/>
    </source>
</evidence>
<dbReference type="InterPro" id="IPR036388">
    <property type="entry name" value="WH-like_DNA-bd_sf"/>
</dbReference>
<accession>A0ABP8H1I7</accession>